<dbReference type="InterPro" id="IPR000160">
    <property type="entry name" value="GGDEF_dom"/>
</dbReference>
<dbReference type="SMART" id="SM00448">
    <property type="entry name" value="REC"/>
    <property type="match status" value="1"/>
</dbReference>
<dbReference type="PROSITE" id="PS50113">
    <property type="entry name" value="PAC"/>
    <property type="match status" value="1"/>
</dbReference>
<feature type="domain" description="EAL" evidence="5">
    <location>
        <begin position="457"/>
        <end position="711"/>
    </location>
</feature>
<feature type="domain" description="PAS" evidence="3">
    <location>
        <begin position="159"/>
        <end position="228"/>
    </location>
</feature>
<dbReference type="Pfam" id="PF00990">
    <property type="entry name" value="GGDEF"/>
    <property type="match status" value="1"/>
</dbReference>
<dbReference type="SUPFAM" id="SSF55785">
    <property type="entry name" value="PYP-like sensor domain (PAS domain)"/>
    <property type="match status" value="1"/>
</dbReference>
<dbReference type="PROSITE" id="PS50887">
    <property type="entry name" value="GGDEF"/>
    <property type="match status" value="1"/>
</dbReference>
<comment type="caution">
    <text evidence="7">The sequence shown here is derived from an EMBL/GenBank/DDBJ whole genome shotgun (WGS) entry which is preliminary data.</text>
</comment>
<dbReference type="PANTHER" id="PTHR44757:SF2">
    <property type="entry name" value="BIOFILM ARCHITECTURE MAINTENANCE PROTEIN MBAA"/>
    <property type="match status" value="1"/>
</dbReference>
<dbReference type="GO" id="GO:0000160">
    <property type="term" value="P:phosphorelay signal transduction system"/>
    <property type="evidence" value="ECO:0007669"/>
    <property type="project" value="InterPro"/>
</dbReference>
<dbReference type="InterPro" id="IPR035965">
    <property type="entry name" value="PAS-like_dom_sf"/>
</dbReference>
<feature type="domain" description="PAC" evidence="4">
    <location>
        <begin position="233"/>
        <end position="285"/>
    </location>
</feature>
<accession>A0A916UVM5</accession>
<evidence type="ECO:0000259" key="5">
    <source>
        <dbReference type="PROSITE" id="PS50883"/>
    </source>
</evidence>
<keyword evidence="8" id="KW-1185">Reference proteome</keyword>
<dbReference type="CDD" id="cd17551">
    <property type="entry name" value="REC_RpfG-like"/>
    <property type="match status" value="1"/>
</dbReference>
<dbReference type="Gene3D" id="3.30.70.270">
    <property type="match status" value="1"/>
</dbReference>
<protein>
    <submittedName>
        <fullName evidence="7">Bifunctional diguanylate cyclase/phosphodiesterase</fullName>
    </submittedName>
</protein>
<evidence type="ECO:0000259" key="4">
    <source>
        <dbReference type="PROSITE" id="PS50113"/>
    </source>
</evidence>
<dbReference type="CDD" id="cd01949">
    <property type="entry name" value="GGDEF"/>
    <property type="match status" value="1"/>
</dbReference>
<reference evidence="7" key="2">
    <citation type="submission" date="2020-09" db="EMBL/GenBank/DDBJ databases">
        <authorList>
            <person name="Sun Q."/>
            <person name="Zhou Y."/>
        </authorList>
    </citation>
    <scope>NUCLEOTIDE SEQUENCE</scope>
    <source>
        <strain evidence="7">CGMCC 1.12919</strain>
    </source>
</reference>
<proteinExistence type="predicted"/>
<dbReference type="Pfam" id="PF00563">
    <property type="entry name" value="EAL"/>
    <property type="match status" value="1"/>
</dbReference>
<dbReference type="SUPFAM" id="SSF141868">
    <property type="entry name" value="EAL domain-like"/>
    <property type="match status" value="1"/>
</dbReference>
<dbReference type="Pfam" id="PF08448">
    <property type="entry name" value="PAS_4"/>
    <property type="match status" value="1"/>
</dbReference>
<feature type="domain" description="Response regulatory" evidence="2">
    <location>
        <begin position="11"/>
        <end position="129"/>
    </location>
</feature>
<dbReference type="CDD" id="cd00130">
    <property type="entry name" value="PAS"/>
    <property type="match status" value="1"/>
</dbReference>
<feature type="modified residue" description="4-aspartylphosphate" evidence="1">
    <location>
        <position position="62"/>
    </location>
</feature>
<feature type="domain" description="GGDEF" evidence="6">
    <location>
        <begin position="316"/>
        <end position="448"/>
    </location>
</feature>
<dbReference type="PROSITE" id="PS50883">
    <property type="entry name" value="EAL"/>
    <property type="match status" value="1"/>
</dbReference>
<dbReference type="InterPro" id="IPR001789">
    <property type="entry name" value="Sig_transdc_resp-reg_receiver"/>
</dbReference>
<evidence type="ECO:0000259" key="6">
    <source>
        <dbReference type="PROSITE" id="PS50887"/>
    </source>
</evidence>
<dbReference type="PROSITE" id="PS50110">
    <property type="entry name" value="RESPONSE_REGULATORY"/>
    <property type="match status" value="1"/>
</dbReference>
<dbReference type="InterPro" id="IPR052155">
    <property type="entry name" value="Biofilm_reg_signaling"/>
</dbReference>
<dbReference type="NCBIfam" id="TIGR00229">
    <property type="entry name" value="sensory_box"/>
    <property type="match status" value="1"/>
</dbReference>
<dbReference type="SUPFAM" id="SSF55073">
    <property type="entry name" value="Nucleotide cyclase"/>
    <property type="match status" value="1"/>
</dbReference>
<dbReference type="CDD" id="cd01948">
    <property type="entry name" value="EAL"/>
    <property type="match status" value="1"/>
</dbReference>
<evidence type="ECO:0000259" key="2">
    <source>
        <dbReference type="PROSITE" id="PS50110"/>
    </source>
</evidence>
<evidence type="ECO:0000259" key="3">
    <source>
        <dbReference type="PROSITE" id="PS50112"/>
    </source>
</evidence>
<dbReference type="PROSITE" id="PS50112">
    <property type="entry name" value="PAS"/>
    <property type="match status" value="1"/>
</dbReference>
<dbReference type="FunFam" id="3.20.20.450:FF:000001">
    <property type="entry name" value="Cyclic di-GMP phosphodiesterase yahA"/>
    <property type="match status" value="1"/>
</dbReference>
<dbReference type="EMBL" id="BMGG01000011">
    <property type="protein sequence ID" value="GGC90072.1"/>
    <property type="molecule type" value="Genomic_DNA"/>
</dbReference>
<evidence type="ECO:0000313" key="7">
    <source>
        <dbReference type="EMBL" id="GGC90072.1"/>
    </source>
</evidence>
<organism evidence="7 8">
    <name type="scientific">Chelatococcus reniformis</name>
    <dbReference type="NCBI Taxonomy" id="1494448"/>
    <lineage>
        <taxon>Bacteria</taxon>
        <taxon>Pseudomonadati</taxon>
        <taxon>Pseudomonadota</taxon>
        <taxon>Alphaproteobacteria</taxon>
        <taxon>Hyphomicrobiales</taxon>
        <taxon>Chelatococcaceae</taxon>
        <taxon>Chelatococcus</taxon>
    </lineage>
</organism>
<dbReference type="SMART" id="SM00052">
    <property type="entry name" value="EAL"/>
    <property type="match status" value="1"/>
</dbReference>
<sequence>MHFEALEVMPKILIVDDSPTNRRIYSELARQLQVDVRVRTFETGLKALDWLAENTADLIITDYKMPNMTGATLIGAVRALPQHRDLPIIVITAYDDRGYRVSSLEAGATDFLLSPVDHVEFLARARNLLKLRAQHLLIAQRADQLEMNLNATDLLLRESRDALAQVIDTVPALISAVDLEGRCVLVNAHQAAFVGKAPAELVGHSVEALFGDERGDISRRLDRLVLRTGAPSPPREEDVVTPGGEHRVYLTSKAPLHDGTGRITSILNTSIDITERRQAERRLEYLANHDSLTGLPNRMMLRDHLRRELVRGRRGQNFALHFMDLDRFKAVNDADGHQSGDRLLQDVAERLIRLIPSGYTVARLGGDEFAVLQPDIDGPEDAGRLAQAILDMLAAEDDEGEAVKIAASIGVTIAPPDGADPDELLRNSDQAMYLAKSLGGGTWRFFSPDMARRASEQAQLEAELRSAVKRQEFELHYQPFVDLRDNSVVGAEALLRWRHPQRGMLRPDAFLGLAEESGLILPINEWVLREACRQGAVWNAAGHGALRIAVNVSPIQFRRQKVGDLVREALAESGLRPDLLELELTEGILISHDDQILGEMALLRSLGVSLSVDDFSTGYSSLSYIRNFPLQRLKIDSSFVKELAHGPRALAIVRTIIDLGHILNLQVLAEGVEEEEQLAVLRAEGCDEVQGYYFSRPLPPAAFIEWLSAQGMEGAHARPSKAERTHAGRV</sequence>
<dbReference type="Gene3D" id="3.20.20.450">
    <property type="entry name" value="EAL domain"/>
    <property type="match status" value="1"/>
</dbReference>
<dbReference type="SMART" id="SM00267">
    <property type="entry name" value="GGDEF"/>
    <property type="match status" value="1"/>
</dbReference>
<name>A0A916UVM5_9HYPH</name>
<dbReference type="InterPro" id="IPR000014">
    <property type="entry name" value="PAS"/>
</dbReference>
<dbReference type="InterPro" id="IPR000700">
    <property type="entry name" value="PAS-assoc_C"/>
</dbReference>
<dbReference type="InterPro" id="IPR001633">
    <property type="entry name" value="EAL_dom"/>
</dbReference>
<dbReference type="PANTHER" id="PTHR44757">
    <property type="entry name" value="DIGUANYLATE CYCLASE DGCP"/>
    <property type="match status" value="1"/>
</dbReference>
<dbReference type="AlphaFoldDB" id="A0A916UVM5"/>
<dbReference type="Gene3D" id="3.40.50.2300">
    <property type="match status" value="1"/>
</dbReference>
<gene>
    <name evidence="7" type="ORF">GCM10010994_54870</name>
</gene>
<dbReference type="SUPFAM" id="SSF52172">
    <property type="entry name" value="CheY-like"/>
    <property type="match status" value="1"/>
</dbReference>
<dbReference type="InterPro" id="IPR011006">
    <property type="entry name" value="CheY-like_superfamily"/>
</dbReference>
<dbReference type="Pfam" id="PF00072">
    <property type="entry name" value="Response_reg"/>
    <property type="match status" value="1"/>
</dbReference>
<dbReference type="NCBIfam" id="TIGR00254">
    <property type="entry name" value="GGDEF"/>
    <property type="match status" value="1"/>
</dbReference>
<keyword evidence="1" id="KW-0597">Phosphoprotein</keyword>
<dbReference type="InterPro" id="IPR013656">
    <property type="entry name" value="PAS_4"/>
</dbReference>
<dbReference type="InterPro" id="IPR029787">
    <property type="entry name" value="Nucleotide_cyclase"/>
</dbReference>
<dbReference type="InterPro" id="IPR043128">
    <property type="entry name" value="Rev_trsase/Diguanyl_cyclase"/>
</dbReference>
<evidence type="ECO:0000256" key="1">
    <source>
        <dbReference type="PROSITE-ProRule" id="PRU00169"/>
    </source>
</evidence>
<evidence type="ECO:0000313" key="8">
    <source>
        <dbReference type="Proteomes" id="UP000637002"/>
    </source>
</evidence>
<reference evidence="7" key="1">
    <citation type="journal article" date="2014" name="Int. J. Syst. Evol. Microbiol.">
        <title>Complete genome sequence of Corynebacterium casei LMG S-19264T (=DSM 44701T), isolated from a smear-ripened cheese.</title>
        <authorList>
            <consortium name="US DOE Joint Genome Institute (JGI-PGF)"/>
            <person name="Walter F."/>
            <person name="Albersmeier A."/>
            <person name="Kalinowski J."/>
            <person name="Ruckert C."/>
        </authorList>
    </citation>
    <scope>NUCLEOTIDE SEQUENCE</scope>
    <source>
        <strain evidence="7">CGMCC 1.12919</strain>
    </source>
</reference>
<dbReference type="Proteomes" id="UP000637002">
    <property type="component" value="Unassembled WGS sequence"/>
</dbReference>
<dbReference type="InterPro" id="IPR035919">
    <property type="entry name" value="EAL_sf"/>
</dbReference>
<dbReference type="Gene3D" id="3.30.450.20">
    <property type="entry name" value="PAS domain"/>
    <property type="match status" value="1"/>
</dbReference>